<accession>A0A2P2IMK6</accession>
<evidence type="ECO:0000256" key="1">
    <source>
        <dbReference type="SAM" id="MobiDB-lite"/>
    </source>
</evidence>
<sequence>MDARDAKSNALSGFSPETMASRASFTKKRPRSQLSRDDSSAEIFSAVVLEGLVCGLEMEVGGGVRFKMEYGVLTSSFRGGGRGSGVPSGGVFTENKLDIVARKFLGRSSNQTGSVEIPSFCFCCKKT</sequence>
<protein>
    <submittedName>
        <fullName evidence="2">Uncharacterized protein MANES_01G244400</fullName>
    </submittedName>
</protein>
<dbReference type="EMBL" id="GGEC01001989">
    <property type="protein sequence ID" value="MBW82472.1"/>
    <property type="molecule type" value="Transcribed_RNA"/>
</dbReference>
<proteinExistence type="predicted"/>
<dbReference type="AlphaFoldDB" id="A0A2P2IMK6"/>
<organism evidence="2">
    <name type="scientific">Rhizophora mucronata</name>
    <name type="common">Asiatic mangrove</name>
    <dbReference type="NCBI Taxonomy" id="61149"/>
    <lineage>
        <taxon>Eukaryota</taxon>
        <taxon>Viridiplantae</taxon>
        <taxon>Streptophyta</taxon>
        <taxon>Embryophyta</taxon>
        <taxon>Tracheophyta</taxon>
        <taxon>Spermatophyta</taxon>
        <taxon>Magnoliopsida</taxon>
        <taxon>eudicotyledons</taxon>
        <taxon>Gunneridae</taxon>
        <taxon>Pentapetalae</taxon>
        <taxon>rosids</taxon>
        <taxon>fabids</taxon>
        <taxon>Malpighiales</taxon>
        <taxon>Rhizophoraceae</taxon>
        <taxon>Rhizophora</taxon>
    </lineage>
</organism>
<feature type="region of interest" description="Disordered" evidence="1">
    <location>
        <begin position="1"/>
        <end position="39"/>
    </location>
</feature>
<name>A0A2P2IMK6_RHIMU</name>
<reference evidence="2" key="1">
    <citation type="submission" date="2018-02" db="EMBL/GenBank/DDBJ databases">
        <title>Rhizophora mucronata_Transcriptome.</title>
        <authorList>
            <person name="Meera S.P."/>
            <person name="Sreeshan A."/>
            <person name="Augustine A."/>
        </authorList>
    </citation>
    <scope>NUCLEOTIDE SEQUENCE</scope>
    <source>
        <tissue evidence="2">Leaf</tissue>
    </source>
</reference>
<evidence type="ECO:0000313" key="2">
    <source>
        <dbReference type="EMBL" id="MBW82472.1"/>
    </source>
</evidence>